<dbReference type="InterPro" id="IPR035897">
    <property type="entry name" value="Toll_tir_struct_dom_sf"/>
</dbReference>
<accession>A0ABR6HAS4</accession>
<reference evidence="2 3" key="1">
    <citation type="submission" date="2020-08" db="EMBL/GenBank/DDBJ databases">
        <title>Genomic Encyclopedia of Type Strains, Phase IV (KMG-IV): sequencing the most valuable type-strain genomes for metagenomic binning, comparative biology and taxonomic classification.</title>
        <authorList>
            <person name="Goeker M."/>
        </authorList>
    </citation>
    <scope>NUCLEOTIDE SEQUENCE [LARGE SCALE GENOMIC DNA]</scope>
    <source>
        <strain evidence="2 3">DSM 10368</strain>
    </source>
</reference>
<name>A0ABR6HAS4_AMIAI</name>
<evidence type="ECO:0000313" key="3">
    <source>
        <dbReference type="Proteomes" id="UP000577697"/>
    </source>
</evidence>
<sequence>MQPARLRAILEQNGNRIGQAERMRVFISYSHRDSVALDRLHVHLAALRREGRIEAWFDREILAGDVLDIEISRELESASLFLLLVSPDFIASDYCVEREMQRALERHEAGEARVVPIIVEPCDWASMTPLRRLKALPRDGVPISEWANANTAYLNIVQELRRIVDTERGANVSNGNVPAKATASSNSMRYRVQRDFDEIDRSDFRDSAFATMKDYFRRAAAEIDAIDGLRGRFVDRGESVFSCTVINSARNRGTAHVTVHRRSSSYVLGDIYFSFNENASENTANGGFNIASDEYEQFLEVTMSMFGREAKRLSPEQAAEYLWNQFIEQAGIVHD</sequence>
<dbReference type="EMBL" id="JACICB010000014">
    <property type="protein sequence ID" value="MBB3707608.1"/>
    <property type="molecule type" value="Genomic_DNA"/>
</dbReference>
<dbReference type="InterPro" id="IPR000157">
    <property type="entry name" value="TIR_dom"/>
</dbReference>
<evidence type="ECO:0000313" key="2">
    <source>
        <dbReference type="EMBL" id="MBB3707608.1"/>
    </source>
</evidence>
<organism evidence="2 3">
    <name type="scientific">Aminobacter aminovorans</name>
    <name type="common">Chelatobacter heintzii</name>
    <dbReference type="NCBI Taxonomy" id="83263"/>
    <lineage>
        <taxon>Bacteria</taxon>
        <taxon>Pseudomonadati</taxon>
        <taxon>Pseudomonadota</taxon>
        <taxon>Alphaproteobacteria</taxon>
        <taxon>Hyphomicrobiales</taxon>
        <taxon>Phyllobacteriaceae</taxon>
        <taxon>Aminobacter</taxon>
    </lineage>
</organism>
<gene>
    <name evidence="2" type="ORF">FHS67_003939</name>
</gene>
<proteinExistence type="predicted"/>
<dbReference type="SUPFAM" id="SSF52200">
    <property type="entry name" value="Toll/Interleukin receptor TIR domain"/>
    <property type="match status" value="1"/>
</dbReference>
<dbReference type="Pfam" id="PF13676">
    <property type="entry name" value="TIR_2"/>
    <property type="match status" value="1"/>
</dbReference>
<protein>
    <recommendedName>
        <fullName evidence="1">TIR domain-containing protein</fullName>
    </recommendedName>
</protein>
<comment type="caution">
    <text evidence="2">The sequence shown here is derived from an EMBL/GenBank/DDBJ whole genome shotgun (WGS) entry which is preliminary data.</text>
</comment>
<dbReference type="SMART" id="SM00255">
    <property type="entry name" value="TIR"/>
    <property type="match status" value="1"/>
</dbReference>
<evidence type="ECO:0000259" key="1">
    <source>
        <dbReference type="PROSITE" id="PS50104"/>
    </source>
</evidence>
<dbReference type="Gene3D" id="3.40.50.10140">
    <property type="entry name" value="Toll/interleukin-1 receptor homology (TIR) domain"/>
    <property type="match status" value="1"/>
</dbReference>
<dbReference type="Proteomes" id="UP000577697">
    <property type="component" value="Unassembled WGS sequence"/>
</dbReference>
<feature type="domain" description="TIR" evidence="1">
    <location>
        <begin position="21"/>
        <end position="164"/>
    </location>
</feature>
<dbReference type="RefSeq" id="WP_157096961.1">
    <property type="nucleotide sequence ID" value="NZ_CP015005.1"/>
</dbReference>
<dbReference type="PROSITE" id="PS50104">
    <property type="entry name" value="TIR"/>
    <property type="match status" value="1"/>
</dbReference>
<keyword evidence="3" id="KW-1185">Reference proteome</keyword>